<keyword evidence="1" id="KW-0732">Signal</keyword>
<feature type="signal peptide" evidence="1">
    <location>
        <begin position="1"/>
        <end position="24"/>
    </location>
</feature>
<name>A0A212L0P8_9HYPH</name>
<evidence type="ECO:0000256" key="1">
    <source>
        <dbReference type="SAM" id="SignalP"/>
    </source>
</evidence>
<evidence type="ECO:0000313" key="2">
    <source>
        <dbReference type="EMBL" id="SCM71133.1"/>
    </source>
</evidence>
<dbReference type="EMBL" id="FMJD01000002">
    <property type="protein sequence ID" value="SCM71133.1"/>
    <property type="molecule type" value="Genomic_DNA"/>
</dbReference>
<gene>
    <name evidence="2" type="ORF">KL86PLE_100026</name>
</gene>
<sequence length="123" mass="13996">MKSHLIAAGMAVAIAAGLAGPSQAQVVIYDDQSPAYHPNPGEAEAYFLQTWNRRHDERGGRRVYRDDYGPEDVIRLLERRGYRVNRVDDVGERYLVRAWRDGDDLLVSVSRRGEIVGVVHDRY</sequence>
<organism evidence="2">
    <name type="scientific">uncultured Pleomorphomonas sp</name>
    <dbReference type="NCBI Taxonomy" id="442121"/>
    <lineage>
        <taxon>Bacteria</taxon>
        <taxon>Pseudomonadati</taxon>
        <taxon>Pseudomonadota</taxon>
        <taxon>Alphaproteobacteria</taxon>
        <taxon>Hyphomicrobiales</taxon>
        <taxon>Pleomorphomonadaceae</taxon>
        <taxon>Pleomorphomonas</taxon>
        <taxon>environmental samples</taxon>
    </lineage>
</organism>
<feature type="chain" id="PRO_5012194360" description="Antifreeze protein" evidence="1">
    <location>
        <begin position="25"/>
        <end position="123"/>
    </location>
</feature>
<reference evidence="2" key="1">
    <citation type="submission" date="2016-08" db="EMBL/GenBank/DDBJ databases">
        <authorList>
            <person name="Seilhamer J.J."/>
        </authorList>
    </citation>
    <scope>NUCLEOTIDE SEQUENCE</scope>
    <source>
        <strain evidence="2">86</strain>
    </source>
</reference>
<protein>
    <recommendedName>
        <fullName evidence="3">Antifreeze protein</fullName>
    </recommendedName>
</protein>
<evidence type="ECO:0008006" key="3">
    <source>
        <dbReference type="Google" id="ProtNLM"/>
    </source>
</evidence>
<proteinExistence type="predicted"/>
<dbReference type="RefSeq" id="WP_288198888.1">
    <property type="nucleotide sequence ID" value="NZ_LT608334.1"/>
</dbReference>
<dbReference type="AlphaFoldDB" id="A0A212L0P8"/>
<accession>A0A212L0P8</accession>